<dbReference type="EMBL" id="SNVI01000002">
    <property type="protein sequence ID" value="TFE39161.1"/>
    <property type="molecule type" value="Genomic_DNA"/>
</dbReference>
<dbReference type="AlphaFoldDB" id="A0A4Y8MNZ9"/>
<gene>
    <name evidence="2" type="ORF">E2553_20065</name>
</gene>
<dbReference type="Pfam" id="PF07045">
    <property type="entry name" value="DUF1330"/>
    <property type="match status" value="1"/>
</dbReference>
<dbReference type="PANTHER" id="PTHR41521">
    <property type="match status" value="1"/>
</dbReference>
<dbReference type="InterPro" id="IPR011008">
    <property type="entry name" value="Dimeric_a/b-barrel"/>
</dbReference>
<evidence type="ECO:0000259" key="1">
    <source>
        <dbReference type="Pfam" id="PF07045"/>
    </source>
</evidence>
<dbReference type="SUPFAM" id="SSF54909">
    <property type="entry name" value="Dimeric alpha+beta barrel"/>
    <property type="match status" value="1"/>
</dbReference>
<dbReference type="Gene3D" id="3.30.70.100">
    <property type="match status" value="1"/>
</dbReference>
<name>A0A4Y8MNZ9_9BURK</name>
<dbReference type="GeneID" id="97304638"/>
<dbReference type="Proteomes" id="UP000297385">
    <property type="component" value="Unassembled WGS sequence"/>
</dbReference>
<evidence type="ECO:0000313" key="3">
    <source>
        <dbReference type="Proteomes" id="UP000297385"/>
    </source>
</evidence>
<reference evidence="2 3" key="1">
    <citation type="submission" date="2019-03" db="EMBL/GenBank/DDBJ databases">
        <title>Complete Genome Sequence of Paraburkholderia dipogonis ICMP 19430T, a Nitrogen-fixing Symbiont of the South African Invasive Legume Dipogon lignosus in New Zealand.</title>
        <authorList>
            <person name="De Meyer S.E."/>
        </authorList>
    </citation>
    <scope>NUCLEOTIDE SEQUENCE [LARGE SCALE GENOMIC DNA]</scope>
    <source>
        <strain evidence="2 3">ICMP 19430</strain>
    </source>
</reference>
<dbReference type="InterPro" id="IPR010753">
    <property type="entry name" value="DUF1330"/>
</dbReference>
<organism evidence="2 3">
    <name type="scientific">Paraburkholderia dipogonis</name>
    <dbReference type="NCBI Taxonomy" id="1211383"/>
    <lineage>
        <taxon>Bacteria</taxon>
        <taxon>Pseudomonadati</taxon>
        <taxon>Pseudomonadota</taxon>
        <taxon>Betaproteobacteria</taxon>
        <taxon>Burkholderiales</taxon>
        <taxon>Burkholderiaceae</taxon>
        <taxon>Paraburkholderia</taxon>
    </lineage>
</organism>
<evidence type="ECO:0000313" key="2">
    <source>
        <dbReference type="EMBL" id="TFE39161.1"/>
    </source>
</evidence>
<sequence>MTAYAIAHLHDVELGDDIVEYLNCIDATLAPFDGHFIVHGARPEILEGEWHGDLIAIAFPDLAAARTWYRSDAYQRILPLRTRHARGPVILIDGVEERHKATDILK</sequence>
<accession>A0A4Y8MNZ9</accession>
<comment type="caution">
    <text evidence="2">The sequence shown here is derived from an EMBL/GenBank/DDBJ whole genome shotgun (WGS) entry which is preliminary data.</text>
</comment>
<feature type="domain" description="DUF1330" evidence="1">
    <location>
        <begin position="2"/>
        <end position="95"/>
    </location>
</feature>
<dbReference type="RefSeq" id="WP_134459225.1">
    <property type="nucleotide sequence ID" value="NZ_JBHMFL010000110.1"/>
</dbReference>
<proteinExistence type="predicted"/>
<dbReference type="PANTHER" id="PTHR41521:SF4">
    <property type="entry name" value="BLR0684 PROTEIN"/>
    <property type="match status" value="1"/>
</dbReference>
<protein>
    <submittedName>
        <fullName evidence="2">DUF1330 domain-containing protein</fullName>
    </submittedName>
</protein>